<organism evidence="3 4">
    <name type="scientific">Antrihabitans stalactiti</name>
    <dbReference type="NCBI Taxonomy" id="2584121"/>
    <lineage>
        <taxon>Bacteria</taxon>
        <taxon>Bacillati</taxon>
        <taxon>Actinomycetota</taxon>
        <taxon>Actinomycetes</taxon>
        <taxon>Mycobacteriales</taxon>
        <taxon>Nocardiaceae</taxon>
        <taxon>Antrihabitans</taxon>
    </lineage>
</organism>
<reference evidence="3 4" key="2">
    <citation type="submission" date="2020-06" db="EMBL/GenBank/DDBJ databases">
        <title>Antribacter stalactiti gen. nov., sp. nov., a new member of the family Nacardiaceae isolated from a cave.</title>
        <authorList>
            <person name="Kim I.S."/>
        </authorList>
    </citation>
    <scope>NUCLEOTIDE SEQUENCE [LARGE SCALE GENOMIC DNA]</scope>
    <source>
        <strain evidence="3 4">YC2-7</strain>
    </source>
</reference>
<evidence type="ECO:0000256" key="1">
    <source>
        <dbReference type="ARBA" id="ARBA00023172"/>
    </source>
</evidence>
<sequence>MRHNPQHRSRGFIASCRGSSTSPCATNGSQVIRPTKRACPASRTRRADTSPRPRWKSSRRKPTAGAYWCSFSPTRAFHSRFLAGDRAGKPLRSRVAREQWFDQAVIDAGCPEDFTPHELRHTAASLAVSAGASVKGVHRPGYRSIECGQNVGGRRCGAKGKAP</sequence>
<gene>
    <name evidence="3" type="ORF">FGL95_05015</name>
</gene>
<dbReference type="GO" id="GO:0003677">
    <property type="term" value="F:DNA binding"/>
    <property type="evidence" value="ECO:0007669"/>
    <property type="project" value="InterPro"/>
</dbReference>
<evidence type="ECO:0000256" key="2">
    <source>
        <dbReference type="SAM" id="MobiDB-lite"/>
    </source>
</evidence>
<feature type="compositionally biased region" description="Basic residues" evidence="2">
    <location>
        <begin position="1"/>
        <end position="10"/>
    </location>
</feature>
<dbReference type="GO" id="GO:0015074">
    <property type="term" value="P:DNA integration"/>
    <property type="evidence" value="ECO:0007669"/>
    <property type="project" value="InterPro"/>
</dbReference>
<dbReference type="GO" id="GO:0006310">
    <property type="term" value="P:DNA recombination"/>
    <property type="evidence" value="ECO:0007669"/>
    <property type="project" value="UniProtKB-KW"/>
</dbReference>
<keyword evidence="4" id="KW-1185">Reference proteome</keyword>
<proteinExistence type="predicted"/>
<protein>
    <submittedName>
        <fullName evidence="3">Phage integrase family protein</fullName>
    </submittedName>
</protein>
<dbReference type="AlphaFoldDB" id="A0A848K7R6"/>
<keyword evidence="1" id="KW-0233">DNA recombination</keyword>
<comment type="caution">
    <text evidence="3">The sequence shown here is derived from an EMBL/GenBank/DDBJ whole genome shotgun (WGS) entry which is preliminary data.</text>
</comment>
<feature type="compositionally biased region" description="Polar residues" evidence="2">
    <location>
        <begin position="17"/>
        <end position="32"/>
    </location>
</feature>
<evidence type="ECO:0000313" key="3">
    <source>
        <dbReference type="EMBL" id="NMN94399.1"/>
    </source>
</evidence>
<dbReference type="Proteomes" id="UP000535543">
    <property type="component" value="Unassembled WGS sequence"/>
</dbReference>
<evidence type="ECO:0000313" key="4">
    <source>
        <dbReference type="Proteomes" id="UP000535543"/>
    </source>
</evidence>
<dbReference type="SUPFAM" id="SSF56349">
    <property type="entry name" value="DNA breaking-rejoining enzymes"/>
    <property type="match status" value="1"/>
</dbReference>
<dbReference type="InterPro" id="IPR013762">
    <property type="entry name" value="Integrase-like_cat_sf"/>
</dbReference>
<dbReference type="EMBL" id="VCQU01000001">
    <property type="protein sequence ID" value="NMN94399.1"/>
    <property type="molecule type" value="Genomic_DNA"/>
</dbReference>
<accession>A0A848K7R6</accession>
<name>A0A848K7R6_9NOCA</name>
<reference evidence="3 4" key="1">
    <citation type="submission" date="2019-05" db="EMBL/GenBank/DDBJ databases">
        <authorList>
            <person name="Lee S.D."/>
        </authorList>
    </citation>
    <scope>NUCLEOTIDE SEQUENCE [LARGE SCALE GENOMIC DNA]</scope>
    <source>
        <strain evidence="3 4">YC2-7</strain>
    </source>
</reference>
<dbReference type="Gene3D" id="1.10.443.10">
    <property type="entry name" value="Intergrase catalytic core"/>
    <property type="match status" value="1"/>
</dbReference>
<feature type="compositionally biased region" description="Basic residues" evidence="2">
    <location>
        <begin position="53"/>
        <end position="62"/>
    </location>
</feature>
<dbReference type="InterPro" id="IPR011010">
    <property type="entry name" value="DNA_brk_join_enz"/>
</dbReference>
<feature type="region of interest" description="Disordered" evidence="2">
    <location>
        <begin position="1"/>
        <end position="63"/>
    </location>
</feature>